<dbReference type="PANTHER" id="PTHR10815">
    <property type="entry name" value="METHYLATED-DNA--PROTEIN-CYSTEINE METHYLTRANSFERASE"/>
    <property type="match status" value="1"/>
</dbReference>
<evidence type="ECO:0000259" key="11">
    <source>
        <dbReference type="Pfam" id="PF02870"/>
    </source>
</evidence>
<dbReference type="Gene3D" id="1.10.10.10">
    <property type="entry name" value="Winged helix-like DNA-binding domain superfamily/Winged helix DNA-binding domain"/>
    <property type="match status" value="1"/>
</dbReference>
<keyword evidence="6 9" id="KW-0227">DNA damage</keyword>
<feature type="active site" description="Nucleophile; methyl group acceptor" evidence="9">
    <location>
        <position position="126"/>
    </location>
</feature>
<evidence type="ECO:0000256" key="7">
    <source>
        <dbReference type="ARBA" id="ARBA00023204"/>
    </source>
</evidence>
<dbReference type="AlphaFoldDB" id="A0A917ETQ3"/>
<dbReference type="FunFam" id="1.10.10.10:FF:000214">
    <property type="entry name" value="Methylated-DNA--protein-cysteine methyltransferase"/>
    <property type="match status" value="1"/>
</dbReference>
<evidence type="ECO:0000256" key="3">
    <source>
        <dbReference type="ARBA" id="ARBA00022490"/>
    </source>
</evidence>
<keyword evidence="3 9" id="KW-0963">Cytoplasm</keyword>
<dbReference type="InterPro" id="IPR036217">
    <property type="entry name" value="MethylDNA_cys_MeTrfase_DNAb"/>
</dbReference>
<dbReference type="GO" id="GO:0005737">
    <property type="term" value="C:cytoplasm"/>
    <property type="evidence" value="ECO:0007669"/>
    <property type="project" value="UniProtKB-SubCell"/>
</dbReference>
<dbReference type="Pfam" id="PF01035">
    <property type="entry name" value="DNA_binding_1"/>
    <property type="match status" value="1"/>
</dbReference>
<dbReference type="PROSITE" id="PS00374">
    <property type="entry name" value="MGMT"/>
    <property type="match status" value="1"/>
</dbReference>
<comment type="subcellular location">
    <subcellularLocation>
        <location evidence="9">Cytoplasm</location>
    </subcellularLocation>
</comment>
<dbReference type="SUPFAM" id="SSF46767">
    <property type="entry name" value="Methylated DNA-protein cysteine methyltransferase, C-terminal domain"/>
    <property type="match status" value="1"/>
</dbReference>
<dbReference type="CDD" id="cd06445">
    <property type="entry name" value="ATase"/>
    <property type="match status" value="1"/>
</dbReference>
<dbReference type="Gene3D" id="3.30.160.70">
    <property type="entry name" value="Methylated DNA-protein cysteine methyltransferase domain"/>
    <property type="match status" value="1"/>
</dbReference>
<evidence type="ECO:0000313" key="12">
    <source>
        <dbReference type="EMBL" id="GGE80580.1"/>
    </source>
</evidence>
<dbReference type="InterPro" id="IPR001497">
    <property type="entry name" value="MethylDNA_cys_MeTrfase_AS"/>
</dbReference>
<dbReference type="GO" id="GO:0006307">
    <property type="term" value="P:DNA alkylation repair"/>
    <property type="evidence" value="ECO:0007669"/>
    <property type="project" value="UniProtKB-UniRule"/>
</dbReference>
<evidence type="ECO:0000256" key="9">
    <source>
        <dbReference type="HAMAP-Rule" id="MF_00772"/>
    </source>
</evidence>
<gene>
    <name evidence="12" type="primary">ogt</name>
    <name evidence="12" type="ORF">GCM10007140_32630</name>
</gene>
<comment type="function">
    <text evidence="9">Involved in the cellular defense against the biological effects of O6-methylguanine (O6-MeG) and O4-methylthymine (O4-MeT) in DNA. Repairs the methylated nucleobase in DNA by stoichiometrically transferring the methyl group to a cysteine residue in the enzyme. This is a suicide reaction: the enzyme is irreversibly inactivated.</text>
</comment>
<feature type="domain" description="Methylguanine DNA methyltransferase ribonuclease-like" evidence="11">
    <location>
        <begin position="8"/>
        <end position="68"/>
    </location>
</feature>
<dbReference type="InterPro" id="IPR014048">
    <property type="entry name" value="MethylDNA_cys_MeTrfase_DNA-bd"/>
</dbReference>
<evidence type="ECO:0000256" key="5">
    <source>
        <dbReference type="ARBA" id="ARBA00022679"/>
    </source>
</evidence>
<comment type="catalytic activity">
    <reaction evidence="8 9">
        <text>a 6-O-methyl-2'-deoxyguanosine in DNA + L-cysteinyl-[protein] = S-methyl-L-cysteinyl-[protein] + a 2'-deoxyguanosine in DNA</text>
        <dbReference type="Rhea" id="RHEA:24000"/>
        <dbReference type="Rhea" id="RHEA-COMP:10131"/>
        <dbReference type="Rhea" id="RHEA-COMP:10132"/>
        <dbReference type="Rhea" id="RHEA-COMP:11367"/>
        <dbReference type="Rhea" id="RHEA-COMP:11368"/>
        <dbReference type="ChEBI" id="CHEBI:29950"/>
        <dbReference type="ChEBI" id="CHEBI:82612"/>
        <dbReference type="ChEBI" id="CHEBI:85445"/>
        <dbReference type="ChEBI" id="CHEBI:85448"/>
        <dbReference type="EC" id="2.1.1.63"/>
    </reaction>
</comment>
<accession>A0A917ETQ3</accession>
<evidence type="ECO:0000259" key="10">
    <source>
        <dbReference type="Pfam" id="PF01035"/>
    </source>
</evidence>
<dbReference type="EC" id="2.1.1.63" evidence="9"/>
<dbReference type="NCBIfam" id="TIGR00589">
    <property type="entry name" value="ogt"/>
    <property type="match status" value="1"/>
</dbReference>
<organism evidence="12 13">
    <name type="scientific">Priestia taiwanensis</name>
    <dbReference type="NCBI Taxonomy" id="1347902"/>
    <lineage>
        <taxon>Bacteria</taxon>
        <taxon>Bacillati</taxon>
        <taxon>Bacillota</taxon>
        <taxon>Bacilli</taxon>
        <taxon>Bacillales</taxon>
        <taxon>Bacillaceae</taxon>
        <taxon>Priestia</taxon>
    </lineage>
</organism>
<proteinExistence type="inferred from homology"/>
<comment type="catalytic activity">
    <reaction evidence="1 9">
        <text>a 4-O-methyl-thymidine in DNA + L-cysteinyl-[protein] = a thymidine in DNA + S-methyl-L-cysteinyl-[protein]</text>
        <dbReference type="Rhea" id="RHEA:53428"/>
        <dbReference type="Rhea" id="RHEA-COMP:10131"/>
        <dbReference type="Rhea" id="RHEA-COMP:10132"/>
        <dbReference type="Rhea" id="RHEA-COMP:13555"/>
        <dbReference type="Rhea" id="RHEA-COMP:13556"/>
        <dbReference type="ChEBI" id="CHEBI:29950"/>
        <dbReference type="ChEBI" id="CHEBI:82612"/>
        <dbReference type="ChEBI" id="CHEBI:137386"/>
        <dbReference type="ChEBI" id="CHEBI:137387"/>
        <dbReference type="EC" id="2.1.1.63"/>
    </reaction>
</comment>
<keyword evidence="4 9" id="KW-0489">Methyltransferase</keyword>
<name>A0A917ETQ3_9BACI</name>
<dbReference type="Pfam" id="PF02870">
    <property type="entry name" value="Methyltransf_1N"/>
    <property type="match status" value="1"/>
</dbReference>
<sequence>MDNCSRMYYETPIGWLEVVGDEKGVEVVRFMDEEEEHQPVGESEAVAQCITQLDEYFKGSRQTFTIPLIQSSGTVFQQQVWKALETIPYGEIVSYLDIAQKIGNEKAVRAIGGANSRNPIAIIVPCHRVIGKSGKLVGYEGGLWRKEYLLKLEGYLS</sequence>
<feature type="domain" description="Methylated-DNA-[protein]-cysteine S-methyltransferase DNA binding" evidence="10">
    <location>
        <begin position="76"/>
        <end position="154"/>
    </location>
</feature>
<dbReference type="EMBL" id="BMFK01000004">
    <property type="protein sequence ID" value="GGE80580.1"/>
    <property type="molecule type" value="Genomic_DNA"/>
</dbReference>
<dbReference type="GO" id="GO:0032259">
    <property type="term" value="P:methylation"/>
    <property type="evidence" value="ECO:0007669"/>
    <property type="project" value="UniProtKB-KW"/>
</dbReference>
<keyword evidence="7 9" id="KW-0234">DNA repair</keyword>
<reference evidence="12" key="2">
    <citation type="submission" date="2020-09" db="EMBL/GenBank/DDBJ databases">
        <authorList>
            <person name="Sun Q."/>
            <person name="Zhou Y."/>
        </authorList>
    </citation>
    <scope>NUCLEOTIDE SEQUENCE</scope>
    <source>
        <strain evidence="12">CGMCC 1.12698</strain>
    </source>
</reference>
<comment type="miscellaneous">
    <text evidence="9">This enzyme catalyzes only one turnover and therefore is not strictly catalytic. According to one definition, an enzyme is a biocatalyst that acts repeatedly and over many reaction cycles.</text>
</comment>
<comment type="similarity">
    <text evidence="2 9">Belongs to the MGMT family.</text>
</comment>
<dbReference type="InterPro" id="IPR023546">
    <property type="entry name" value="MGMT"/>
</dbReference>
<protein>
    <recommendedName>
        <fullName evidence="9">Methylated-DNA--protein-cysteine methyltransferase</fullName>
        <ecNumber evidence="9">2.1.1.63</ecNumber>
    </recommendedName>
    <alternativeName>
        <fullName evidence="9">6-O-methylguanine-DNA methyltransferase</fullName>
        <shortName evidence="9">MGMT</shortName>
    </alternativeName>
    <alternativeName>
        <fullName evidence="9">O-6-methylguanine-DNA-alkyltransferase</fullName>
    </alternativeName>
</protein>
<dbReference type="GO" id="GO:0003908">
    <property type="term" value="F:methylated-DNA-[protein]-cysteine S-methyltransferase activity"/>
    <property type="evidence" value="ECO:0007669"/>
    <property type="project" value="UniProtKB-UniRule"/>
</dbReference>
<evidence type="ECO:0000256" key="1">
    <source>
        <dbReference type="ARBA" id="ARBA00001286"/>
    </source>
</evidence>
<evidence type="ECO:0000256" key="2">
    <source>
        <dbReference type="ARBA" id="ARBA00008711"/>
    </source>
</evidence>
<evidence type="ECO:0000256" key="6">
    <source>
        <dbReference type="ARBA" id="ARBA00022763"/>
    </source>
</evidence>
<dbReference type="InterPro" id="IPR036631">
    <property type="entry name" value="MGMT_N_sf"/>
</dbReference>
<dbReference type="PANTHER" id="PTHR10815:SF5">
    <property type="entry name" value="METHYLATED-DNA--PROTEIN-CYSTEINE METHYLTRANSFERASE"/>
    <property type="match status" value="1"/>
</dbReference>
<dbReference type="InterPro" id="IPR036388">
    <property type="entry name" value="WH-like_DNA-bd_sf"/>
</dbReference>
<dbReference type="Proteomes" id="UP000605259">
    <property type="component" value="Unassembled WGS sequence"/>
</dbReference>
<evidence type="ECO:0000313" key="13">
    <source>
        <dbReference type="Proteomes" id="UP000605259"/>
    </source>
</evidence>
<evidence type="ECO:0000256" key="4">
    <source>
        <dbReference type="ARBA" id="ARBA00022603"/>
    </source>
</evidence>
<dbReference type="RefSeq" id="WP_188389565.1">
    <property type="nucleotide sequence ID" value="NZ_BMFK01000004.1"/>
</dbReference>
<keyword evidence="5 9" id="KW-0808">Transferase</keyword>
<comment type="caution">
    <text evidence="12">The sequence shown here is derived from an EMBL/GenBank/DDBJ whole genome shotgun (WGS) entry which is preliminary data.</text>
</comment>
<keyword evidence="13" id="KW-1185">Reference proteome</keyword>
<dbReference type="HAMAP" id="MF_00772">
    <property type="entry name" value="OGT"/>
    <property type="match status" value="1"/>
</dbReference>
<reference evidence="12" key="1">
    <citation type="journal article" date="2014" name="Int. J. Syst. Evol. Microbiol.">
        <title>Complete genome sequence of Corynebacterium casei LMG S-19264T (=DSM 44701T), isolated from a smear-ripened cheese.</title>
        <authorList>
            <consortium name="US DOE Joint Genome Institute (JGI-PGF)"/>
            <person name="Walter F."/>
            <person name="Albersmeier A."/>
            <person name="Kalinowski J."/>
            <person name="Ruckert C."/>
        </authorList>
    </citation>
    <scope>NUCLEOTIDE SEQUENCE</scope>
    <source>
        <strain evidence="12">CGMCC 1.12698</strain>
    </source>
</reference>
<dbReference type="SUPFAM" id="SSF53155">
    <property type="entry name" value="Methylated DNA-protein cysteine methyltransferase domain"/>
    <property type="match status" value="1"/>
</dbReference>
<evidence type="ECO:0000256" key="8">
    <source>
        <dbReference type="ARBA" id="ARBA00049348"/>
    </source>
</evidence>
<dbReference type="InterPro" id="IPR008332">
    <property type="entry name" value="MethylG_MeTrfase_N"/>
</dbReference>